<feature type="DNA-binding region" description="Homeobox" evidence="1">
    <location>
        <begin position="576"/>
        <end position="626"/>
    </location>
</feature>
<sequence>MDSSTPAFIPIRTRQPRLSENDFMSGSDSAYGSASESCNSATHDVSRVSYHVRNIGTFAQALEDSANRAFPNTASSQQRYTKVQALFLHWACDDLFVLPELEDLEKCFREDYRYETDIFAIPTQNAHLELMLKIGDMIKRHEDNKTLFIVYYGGHARIDDSRQSTWCATRNPNSPWLQWSAIQTLLERSPSDVLILLDCCAGAASATFPSGQSITETISASSWDAIAPNPGRYSFTNALIEVLQEWRHKVFSAAMLHAEILARLKHPRPVLINGKHFESRSTPVHFMMTSNHKAPSIEMGRLVLDCRPSFSPYQQPHHMFTSRQDDWEMSPRSSYPLPLNMSVPMTNEPSEDEPHVMISLALEDDQRLDLNAWEQWLAGFPAIAKYVKVQGVFKSHSTLLLLSLPIMVWDLLPDDPACSFIAFIRSNNLLRESGATKSPPEHEMAAMNEEEENQAMDADTESLISDMTNNDPGDTHRTDAQAHSYSQSGIFERRVTQQSRQGSASRPMVVSDKGEQPAGSVVSPSPEPSLFSPPHLSTTSLDASPLAIGTDHVSGTSAWPPDNVTDSTDQAPGLSREAIAHLENCFQRDPQPSEASIGLLSTTLNADPNIIGLWFDQRRQHEQTTLNLQGLHHGDSVHNQTPASKEGTARMILPGHLNTILSIYPNNHRSNAILLLDLRSSTDFERSHISSAINIRCPISFIQNASLEMIEDTFTDVSSRHAFNSWYQSRCVVLYDRCIEFDWKCPVANALLAKFRGNKKGWKGQCFLLKGHYREFADSFDMWITGGKSSRSTAPALAPASEQLSPSYHNDSTEKETQEREYYEWLGNFDESGEGLGGRRITELGPAKREERARAVDQRQKDLEREFEMRFPALWRKAVAMRGERGREEPGAASVAAEGEMLARQQQRGVDTGPSTTSAQPDDIGGDGSVSPPQSPPPPPFSSTSEPYTADTGGRYDKAQLVEPLVSGLQKMREASESGLGLGLMNQDSAFTANPSSYHHQDVYASGKVGDNYHDHDHVGGGLPDNYNDYNYDQGVDSISQSWQGVGTGGGVVSGTVSPMPPQWQQDESGMSSSYGEGAATAGIVSESERGGEGAKKAKKRTQLPLWERLRGGGR</sequence>
<dbReference type="InterPro" id="IPR001763">
    <property type="entry name" value="Rhodanese-like_dom"/>
</dbReference>
<dbReference type="EMBL" id="JAUTDP010000012">
    <property type="protein sequence ID" value="KAK3391663.1"/>
    <property type="molecule type" value="Genomic_DNA"/>
</dbReference>
<comment type="caution">
    <text evidence="6">The sequence shown here is derived from an EMBL/GenBank/DDBJ whole genome shotgun (WGS) entry which is preliminary data.</text>
</comment>
<dbReference type="Proteomes" id="UP001281003">
    <property type="component" value="Unassembled WGS sequence"/>
</dbReference>
<feature type="compositionally biased region" description="Polar residues" evidence="3">
    <location>
        <begin position="1063"/>
        <end position="1075"/>
    </location>
</feature>
<accession>A0AAE0P1J7</accession>
<feature type="region of interest" description="Disordered" evidence="3">
    <location>
        <begin position="882"/>
        <end position="960"/>
    </location>
</feature>
<evidence type="ECO:0000259" key="5">
    <source>
        <dbReference type="PROSITE" id="PS50206"/>
    </source>
</evidence>
<dbReference type="SUPFAM" id="SSF46689">
    <property type="entry name" value="Homeodomain-like"/>
    <property type="match status" value="1"/>
</dbReference>
<reference evidence="6" key="1">
    <citation type="journal article" date="2023" name="Mol. Phylogenet. Evol.">
        <title>Genome-scale phylogeny and comparative genomics of the fungal order Sordariales.</title>
        <authorList>
            <person name="Hensen N."/>
            <person name="Bonometti L."/>
            <person name="Westerberg I."/>
            <person name="Brannstrom I.O."/>
            <person name="Guillou S."/>
            <person name="Cros-Aarteil S."/>
            <person name="Calhoun S."/>
            <person name="Haridas S."/>
            <person name="Kuo A."/>
            <person name="Mondo S."/>
            <person name="Pangilinan J."/>
            <person name="Riley R."/>
            <person name="LaButti K."/>
            <person name="Andreopoulos B."/>
            <person name="Lipzen A."/>
            <person name="Chen C."/>
            <person name="Yan M."/>
            <person name="Daum C."/>
            <person name="Ng V."/>
            <person name="Clum A."/>
            <person name="Steindorff A."/>
            <person name="Ohm R.A."/>
            <person name="Martin F."/>
            <person name="Silar P."/>
            <person name="Natvig D.O."/>
            <person name="Lalanne C."/>
            <person name="Gautier V."/>
            <person name="Ament-Velasquez S.L."/>
            <person name="Kruys A."/>
            <person name="Hutchinson M.I."/>
            <person name="Powell A.J."/>
            <person name="Barry K."/>
            <person name="Miller A.N."/>
            <person name="Grigoriev I.V."/>
            <person name="Debuchy R."/>
            <person name="Gladieux P."/>
            <person name="Hiltunen Thoren M."/>
            <person name="Johannesson H."/>
        </authorList>
    </citation>
    <scope>NUCLEOTIDE SEQUENCE</scope>
    <source>
        <strain evidence="6">FGSC 1904</strain>
    </source>
</reference>
<gene>
    <name evidence="6" type="ORF">B0T20DRAFT_421894</name>
</gene>
<feature type="region of interest" description="Disordered" evidence="3">
    <location>
        <begin position="836"/>
        <end position="859"/>
    </location>
</feature>
<evidence type="ECO:0000313" key="7">
    <source>
        <dbReference type="Proteomes" id="UP001281003"/>
    </source>
</evidence>
<feature type="region of interest" description="Disordered" evidence="3">
    <location>
        <begin position="1050"/>
        <end position="1115"/>
    </location>
</feature>
<evidence type="ECO:0000259" key="4">
    <source>
        <dbReference type="PROSITE" id="PS50071"/>
    </source>
</evidence>
<feature type="compositionally biased region" description="Low complexity" evidence="3">
    <location>
        <begin position="517"/>
        <end position="537"/>
    </location>
</feature>
<keyword evidence="1 2" id="KW-0539">Nucleus</keyword>
<dbReference type="SUPFAM" id="SSF52821">
    <property type="entry name" value="Rhodanese/Cell cycle control phosphatase"/>
    <property type="match status" value="1"/>
</dbReference>
<dbReference type="InterPro" id="IPR036873">
    <property type="entry name" value="Rhodanese-like_dom_sf"/>
</dbReference>
<dbReference type="PROSITE" id="PS50206">
    <property type="entry name" value="RHODANESE_3"/>
    <property type="match status" value="1"/>
</dbReference>
<name>A0AAE0P1J7_SORBR</name>
<evidence type="ECO:0000256" key="1">
    <source>
        <dbReference type="PROSITE-ProRule" id="PRU00108"/>
    </source>
</evidence>
<feature type="domain" description="Rhodanese" evidence="5">
    <location>
        <begin position="669"/>
        <end position="695"/>
    </location>
</feature>
<dbReference type="Pfam" id="PF00581">
    <property type="entry name" value="Rhodanese"/>
    <property type="match status" value="1"/>
</dbReference>
<feature type="domain" description="Homeobox" evidence="4">
    <location>
        <begin position="574"/>
        <end position="625"/>
    </location>
</feature>
<proteinExistence type="predicted"/>
<keyword evidence="7" id="KW-1185">Reference proteome</keyword>
<organism evidence="6 7">
    <name type="scientific">Sordaria brevicollis</name>
    <dbReference type="NCBI Taxonomy" id="83679"/>
    <lineage>
        <taxon>Eukaryota</taxon>
        <taxon>Fungi</taxon>
        <taxon>Dikarya</taxon>
        <taxon>Ascomycota</taxon>
        <taxon>Pezizomycotina</taxon>
        <taxon>Sordariomycetes</taxon>
        <taxon>Sordariomycetidae</taxon>
        <taxon>Sordariales</taxon>
        <taxon>Sordariaceae</taxon>
        <taxon>Sordaria</taxon>
    </lineage>
</organism>
<dbReference type="CDD" id="cd00086">
    <property type="entry name" value="homeodomain"/>
    <property type="match status" value="1"/>
</dbReference>
<evidence type="ECO:0000256" key="2">
    <source>
        <dbReference type="RuleBase" id="RU000682"/>
    </source>
</evidence>
<feature type="region of interest" description="Disordered" evidence="3">
    <location>
        <begin position="793"/>
        <end position="816"/>
    </location>
</feature>
<evidence type="ECO:0000256" key="3">
    <source>
        <dbReference type="SAM" id="MobiDB-lite"/>
    </source>
</evidence>
<dbReference type="InterPro" id="IPR001356">
    <property type="entry name" value="HD"/>
</dbReference>
<comment type="subcellular location">
    <subcellularLocation>
        <location evidence="1 2">Nucleus</location>
    </subcellularLocation>
</comment>
<dbReference type="InterPro" id="IPR009057">
    <property type="entry name" value="Homeodomain-like_sf"/>
</dbReference>
<reference evidence="6" key="2">
    <citation type="submission" date="2023-07" db="EMBL/GenBank/DDBJ databases">
        <authorList>
            <consortium name="Lawrence Berkeley National Laboratory"/>
            <person name="Haridas S."/>
            <person name="Hensen N."/>
            <person name="Bonometti L."/>
            <person name="Westerberg I."/>
            <person name="Brannstrom I.O."/>
            <person name="Guillou S."/>
            <person name="Cros-Aarteil S."/>
            <person name="Calhoun S."/>
            <person name="Kuo A."/>
            <person name="Mondo S."/>
            <person name="Pangilinan J."/>
            <person name="Riley R."/>
            <person name="LaButti K."/>
            <person name="Andreopoulos B."/>
            <person name="Lipzen A."/>
            <person name="Chen C."/>
            <person name="Yanf M."/>
            <person name="Daum C."/>
            <person name="Ng V."/>
            <person name="Clum A."/>
            <person name="Steindorff A."/>
            <person name="Ohm R."/>
            <person name="Martin F."/>
            <person name="Silar P."/>
            <person name="Natvig D."/>
            <person name="Lalanne C."/>
            <person name="Gautier V."/>
            <person name="Ament-velasquez S.L."/>
            <person name="Kruys A."/>
            <person name="Hutchinson M.I."/>
            <person name="Powell A.J."/>
            <person name="Barry K."/>
            <person name="Miller A.N."/>
            <person name="Grigoriev I.V."/>
            <person name="Debuchy R."/>
            <person name="Gladieux P."/>
            <person name="Thoren M.H."/>
            <person name="Johannesson H."/>
        </authorList>
    </citation>
    <scope>NUCLEOTIDE SEQUENCE</scope>
    <source>
        <strain evidence="6">FGSC 1904</strain>
    </source>
</reference>
<feature type="compositionally biased region" description="Polar residues" evidence="3">
    <location>
        <begin position="904"/>
        <end position="920"/>
    </location>
</feature>
<keyword evidence="1 2" id="KW-0238">DNA-binding</keyword>
<dbReference type="Gene3D" id="3.40.250.10">
    <property type="entry name" value="Rhodanese-like domain"/>
    <property type="match status" value="1"/>
</dbReference>
<protein>
    <submittedName>
        <fullName evidence="6">Uncharacterized protein</fullName>
    </submittedName>
</protein>
<dbReference type="Pfam" id="PF00046">
    <property type="entry name" value="Homeodomain"/>
    <property type="match status" value="1"/>
</dbReference>
<dbReference type="Gene3D" id="1.10.10.60">
    <property type="entry name" value="Homeodomain-like"/>
    <property type="match status" value="1"/>
</dbReference>
<dbReference type="GO" id="GO:0003677">
    <property type="term" value="F:DNA binding"/>
    <property type="evidence" value="ECO:0007669"/>
    <property type="project" value="UniProtKB-UniRule"/>
</dbReference>
<feature type="compositionally biased region" description="Basic and acidic residues" evidence="3">
    <location>
        <begin position="1087"/>
        <end position="1096"/>
    </location>
</feature>
<feature type="region of interest" description="Disordered" evidence="3">
    <location>
        <begin position="464"/>
        <end position="537"/>
    </location>
</feature>
<keyword evidence="1 2" id="KW-0371">Homeobox</keyword>
<dbReference type="GO" id="GO:0005634">
    <property type="term" value="C:nucleus"/>
    <property type="evidence" value="ECO:0007669"/>
    <property type="project" value="UniProtKB-SubCell"/>
</dbReference>
<dbReference type="AlphaFoldDB" id="A0AAE0P1J7"/>
<dbReference type="PROSITE" id="PS50071">
    <property type="entry name" value="HOMEOBOX_2"/>
    <property type="match status" value="1"/>
</dbReference>
<evidence type="ECO:0000313" key="6">
    <source>
        <dbReference type="EMBL" id="KAK3391663.1"/>
    </source>
</evidence>
<feature type="compositionally biased region" description="Basic and acidic residues" evidence="3">
    <location>
        <begin position="840"/>
        <end position="859"/>
    </location>
</feature>